<protein>
    <submittedName>
        <fullName evidence="2">Uncharacterized protein</fullName>
    </submittedName>
</protein>
<organism evidence="2 3">
    <name type="scientific">Oceaniovalibus guishaninsula JLT2003</name>
    <dbReference type="NCBI Taxonomy" id="1231392"/>
    <lineage>
        <taxon>Bacteria</taxon>
        <taxon>Pseudomonadati</taxon>
        <taxon>Pseudomonadota</taxon>
        <taxon>Alphaproteobacteria</taxon>
        <taxon>Rhodobacterales</taxon>
        <taxon>Roseobacteraceae</taxon>
        <taxon>Oceaniovalibus</taxon>
    </lineage>
</organism>
<feature type="region of interest" description="Disordered" evidence="1">
    <location>
        <begin position="1"/>
        <end position="51"/>
    </location>
</feature>
<evidence type="ECO:0000313" key="3">
    <source>
        <dbReference type="Proteomes" id="UP000006765"/>
    </source>
</evidence>
<name>K2I4G0_9RHOB</name>
<dbReference type="PATRIC" id="fig|1231392.3.peg.2110"/>
<sequence>MRREVSAQLARGVAQGLVELDPERPMDDRGSAPDPAPGHVSITTAADRDRTMAPENAEVACIGPEALDVASWKPEGWPDRWIGGSFAALTDAADRPDPNALKTRVRHLLFLGFGAEAAQMLHAAEASAVIVPDAGVMAEMAALTDGPADAPLLSGQAACAGPGIVWALLADGRSFPRTAGVEGLLTEFSRLPSHLRTNLGPRLVAELIALQMPNIAAEVDAAVKRGNPPADAKTAMMTARIATEDGRPEDARESAQAVIKARSPDAVEAMRLMLEQAERYPDLVSPDLPDQALALAFEAESPEREELTLATIRLMAGKGDIAGGFGELLRLRDATDETDIQDADVVTRLHGALNDTPSDDGFVRLAAQSVRDWPPVDDEELRVARAKRLTDLGLHRIARSVLSGFDAPPGRAERLILARIQLNDDDPDLAESYLAGLEGPDVVSLKALIEEARAAQQAIAAEPLPVDVQNPATARRELLDGSRAIRAEVEALLGQR</sequence>
<dbReference type="eggNOG" id="COG3118">
    <property type="taxonomic scope" value="Bacteria"/>
</dbReference>
<dbReference type="STRING" id="1231392.OCGS_2099"/>
<dbReference type="EMBL" id="AMGO01000047">
    <property type="protein sequence ID" value="EKE43765.1"/>
    <property type="molecule type" value="Genomic_DNA"/>
</dbReference>
<dbReference type="AlphaFoldDB" id="K2I4G0"/>
<evidence type="ECO:0000256" key="1">
    <source>
        <dbReference type="SAM" id="MobiDB-lite"/>
    </source>
</evidence>
<keyword evidence="3" id="KW-1185">Reference proteome</keyword>
<reference evidence="2 3" key="1">
    <citation type="journal article" date="2012" name="J. Bacteriol.">
        <title>Draft Genome Sequence of Oceaniovalibus guishaninsula JLT2003T.</title>
        <authorList>
            <person name="Tang K."/>
            <person name="Liu K."/>
            <person name="Jiao N."/>
        </authorList>
    </citation>
    <scope>NUCLEOTIDE SEQUENCE [LARGE SCALE GENOMIC DNA]</scope>
    <source>
        <strain evidence="2 3">JLT2003</strain>
    </source>
</reference>
<gene>
    <name evidence="2" type="ORF">OCGS_2099</name>
</gene>
<feature type="compositionally biased region" description="Basic and acidic residues" evidence="1">
    <location>
        <begin position="21"/>
        <end position="31"/>
    </location>
</feature>
<comment type="caution">
    <text evidence="2">The sequence shown here is derived from an EMBL/GenBank/DDBJ whole genome shotgun (WGS) entry which is preliminary data.</text>
</comment>
<accession>K2I4G0</accession>
<evidence type="ECO:0000313" key="2">
    <source>
        <dbReference type="EMBL" id="EKE43765.1"/>
    </source>
</evidence>
<dbReference type="Proteomes" id="UP000006765">
    <property type="component" value="Unassembled WGS sequence"/>
</dbReference>
<proteinExistence type="predicted"/>